<protein>
    <submittedName>
        <fullName evidence="1">Uncharacterized protein</fullName>
    </submittedName>
</protein>
<name>A0A4R6DKP7_9MICO</name>
<dbReference type="AlphaFoldDB" id="A0A4R6DKP7"/>
<proteinExistence type="predicted"/>
<dbReference type="RefSeq" id="WP_071291020.1">
    <property type="nucleotide sequence ID" value="NZ_SNVW01000003.1"/>
</dbReference>
<sequence>MARAPRDRHEPIDLRVADVVLAGTRDLLPVLRAAAVRAGVDASRMRVVGDDDLPEPGETGHAELAVIAIRRPGDDPAFHRAQETAETIEPLLAPNAVQIVVTVSGLTRLAPKVERTLTSEVLHQIGVASHTSGFGRPFRNFRMRLGVTGLRAAGVRVFRVSIGH</sequence>
<dbReference type="Proteomes" id="UP000295764">
    <property type="component" value="Unassembled WGS sequence"/>
</dbReference>
<organism evidence="1 2">
    <name type="scientific">Curtobacterium flaccumfaciens</name>
    <dbReference type="NCBI Taxonomy" id="2035"/>
    <lineage>
        <taxon>Bacteria</taxon>
        <taxon>Bacillati</taxon>
        <taxon>Actinomycetota</taxon>
        <taxon>Actinomycetes</taxon>
        <taxon>Micrococcales</taxon>
        <taxon>Microbacteriaceae</taxon>
        <taxon>Curtobacterium</taxon>
    </lineage>
</organism>
<comment type="caution">
    <text evidence="1">The sequence shown here is derived from an EMBL/GenBank/DDBJ whole genome shotgun (WGS) entry which is preliminary data.</text>
</comment>
<dbReference type="OrthoDB" id="5023154at2"/>
<evidence type="ECO:0000313" key="2">
    <source>
        <dbReference type="Proteomes" id="UP000295764"/>
    </source>
</evidence>
<gene>
    <name evidence="1" type="ORF">EDF64_103360</name>
</gene>
<reference evidence="1 2" key="1">
    <citation type="submission" date="2019-03" db="EMBL/GenBank/DDBJ databases">
        <title>Genomic analyses of the natural microbiome of Caenorhabditis elegans.</title>
        <authorList>
            <person name="Samuel B."/>
        </authorList>
    </citation>
    <scope>NUCLEOTIDE SEQUENCE [LARGE SCALE GENOMIC DNA]</scope>
    <source>
        <strain evidence="1 2">JUb65</strain>
    </source>
</reference>
<accession>A0A4R6DKP7</accession>
<dbReference type="EMBL" id="SNVW01000003">
    <property type="protein sequence ID" value="TDN45436.1"/>
    <property type="molecule type" value="Genomic_DNA"/>
</dbReference>
<evidence type="ECO:0000313" key="1">
    <source>
        <dbReference type="EMBL" id="TDN45436.1"/>
    </source>
</evidence>